<dbReference type="OrthoDB" id="3262422at2"/>
<name>A0A1I6V7B6_9PSEU</name>
<accession>A0A1I6V7B6</accession>
<evidence type="ECO:0000313" key="2">
    <source>
        <dbReference type="Proteomes" id="UP000198852"/>
    </source>
</evidence>
<gene>
    <name evidence="1" type="ORF">SAMN05660874_05671</name>
</gene>
<evidence type="ECO:0000313" key="1">
    <source>
        <dbReference type="EMBL" id="SFT09559.1"/>
    </source>
</evidence>
<proteinExistence type="predicted"/>
<dbReference type="EMBL" id="FOZX01000017">
    <property type="protein sequence ID" value="SFT09559.1"/>
    <property type="molecule type" value="Genomic_DNA"/>
</dbReference>
<dbReference type="Proteomes" id="UP000198852">
    <property type="component" value="Unassembled WGS sequence"/>
</dbReference>
<keyword evidence="2" id="KW-1185">Reference proteome</keyword>
<dbReference type="AlphaFoldDB" id="A0A1I6V7B6"/>
<reference evidence="2" key="1">
    <citation type="submission" date="2016-10" db="EMBL/GenBank/DDBJ databases">
        <authorList>
            <person name="Varghese N."/>
            <person name="Submissions S."/>
        </authorList>
    </citation>
    <scope>NUCLEOTIDE SEQUENCE [LARGE SCALE GENOMIC DNA]</scope>
    <source>
        <strain evidence="2">DSM 44771</strain>
    </source>
</reference>
<organism evidence="1 2">
    <name type="scientific">Saccharopolyspora flava</name>
    <dbReference type="NCBI Taxonomy" id="95161"/>
    <lineage>
        <taxon>Bacteria</taxon>
        <taxon>Bacillati</taxon>
        <taxon>Actinomycetota</taxon>
        <taxon>Actinomycetes</taxon>
        <taxon>Pseudonocardiales</taxon>
        <taxon>Pseudonocardiaceae</taxon>
        <taxon>Saccharopolyspora</taxon>
    </lineage>
</organism>
<sequence length="117" mass="12622">MADGFRVDLDALTGASDGVRATVEAMARKKVADIDCPADAFGHDRLSGVVREFCDRWDVGVANLSDDGAEIASRLSHSVEVYRRTDEAARAHLHGLLVRPNDIRSPDTAACSTWKPG</sequence>
<protein>
    <submittedName>
        <fullName evidence="1">Uncharacterized protein</fullName>
    </submittedName>
</protein>